<keyword evidence="15" id="KW-0539">Nucleus</keyword>
<comment type="cofactor">
    <cofactor evidence="1">
        <name>(R)-lipoate</name>
        <dbReference type="ChEBI" id="CHEBI:83088"/>
    </cofactor>
</comment>
<keyword evidence="16" id="KW-0012">Acyltransferase</keyword>
<dbReference type="Gene3D" id="4.10.320.10">
    <property type="entry name" value="E3-binding domain"/>
    <property type="match status" value="1"/>
</dbReference>
<evidence type="ECO:0000256" key="6">
    <source>
        <dbReference type="ARBA" id="ARBA00007991"/>
    </source>
</evidence>
<evidence type="ECO:0000256" key="3">
    <source>
        <dbReference type="ARBA" id="ARBA00004604"/>
    </source>
</evidence>
<evidence type="ECO:0000256" key="4">
    <source>
        <dbReference type="ARBA" id="ARBA00006678"/>
    </source>
</evidence>
<dbReference type="PROSITE" id="PS50166">
    <property type="entry name" value="IMPORTIN_B_NT"/>
    <property type="match status" value="1"/>
</dbReference>
<dbReference type="GO" id="GO:0005730">
    <property type="term" value="C:nucleolus"/>
    <property type="evidence" value="ECO:0007669"/>
    <property type="project" value="UniProtKB-SubCell"/>
</dbReference>
<dbReference type="PANTHER" id="PTHR43178">
    <property type="entry name" value="DIHYDROLIPOAMIDE ACETYLTRANSFERASE COMPONENT OF PYRUVATE DEHYDROGENASE COMPLEX"/>
    <property type="match status" value="1"/>
</dbReference>
<dbReference type="SMART" id="SM00913">
    <property type="entry name" value="IBN_N"/>
    <property type="match status" value="1"/>
</dbReference>
<evidence type="ECO:0000256" key="9">
    <source>
        <dbReference type="ARBA" id="ARBA00022552"/>
    </source>
</evidence>
<dbReference type="PROSITE" id="PS50968">
    <property type="entry name" value="BIOTINYL_LIPOYL"/>
    <property type="match status" value="1"/>
</dbReference>
<feature type="domain" description="Importin N-terminal" evidence="22">
    <location>
        <begin position="26"/>
        <end position="98"/>
    </location>
</feature>
<dbReference type="Pfam" id="PF00198">
    <property type="entry name" value="2-oxoacid_dh"/>
    <property type="match status" value="1"/>
</dbReference>
<dbReference type="InterPro" id="IPR023213">
    <property type="entry name" value="CAT-like_dom_sf"/>
</dbReference>
<dbReference type="GO" id="GO:0045333">
    <property type="term" value="P:cellular respiration"/>
    <property type="evidence" value="ECO:0007669"/>
    <property type="project" value="UniProtKB-ARBA"/>
</dbReference>
<evidence type="ECO:0000259" key="22">
    <source>
        <dbReference type="PROSITE" id="PS50166"/>
    </source>
</evidence>
<dbReference type="GO" id="GO:0006364">
    <property type="term" value="P:rRNA processing"/>
    <property type="evidence" value="ECO:0007669"/>
    <property type="project" value="UniProtKB-KW"/>
</dbReference>
<evidence type="ECO:0000256" key="8">
    <source>
        <dbReference type="ARBA" id="ARBA00022490"/>
    </source>
</evidence>
<dbReference type="InterPro" id="IPR011989">
    <property type="entry name" value="ARM-like"/>
</dbReference>
<comment type="similarity">
    <text evidence="4">Belongs to the RNase PH family.</text>
</comment>
<dbReference type="InterPro" id="IPR050743">
    <property type="entry name" value="2-oxoacid_DH_E2_comp"/>
</dbReference>
<evidence type="ECO:0000256" key="14">
    <source>
        <dbReference type="ARBA" id="ARBA00022946"/>
    </source>
</evidence>
<name>A0A8H7BKH1_9FUNG</name>
<dbReference type="InterPro" id="IPR001494">
    <property type="entry name" value="Importin-beta_N"/>
</dbReference>
<comment type="subcellular location">
    <subcellularLocation>
        <location evidence="2">Cytoplasm</location>
    </subcellularLocation>
    <subcellularLocation>
        <location evidence="3">Nucleus</location>
        <location evidence="3">Nucleolus</location>
    </subcellularLocation>
</comment>
<dbReference type="CDD" id="cd11368">
    <property type="entry name" value="RNase_PH_RRP45"/>
    <property type="match status" value="1"/>
</dbReference>
<dbReference type="InterPro" id="IPR003016">
    <property type="entry name" value="2-oxoA_DH_lipoyl-BS"/>
</dbReference>
<dbReference type="SUPFAM" id="SSF55666">
    <property type="entry name" value="Ribonuclease PH domain 2-like"/>
    <property type="match status" value="1"/>
</dbReference>
<dbReference type="PANTHER" id="PTHR43178:SF5">
    <property type="entry name" value="LIPOAMIDE ACYLTRANSFERASE COMPONENT OF BRANCHED-CHAIN ALPHA-KETO ACID DEHYDROGENASE COMPLEX, MITOCHONDRIAL"/>
    <property type="match status" value="1"/>
</dbReference>
<evidence type="ECO:0000256" key="10">
    <source>
        <dbReference type="ARBA" id="ARBA00022679"/>
    </source>
</evidence>
<evidence type="ECO:0000256" key="20">
    <source>
        <dbReference type="ARBA" id="ARBA00077933"/>
    </source>
</evidence>
<dbReference type="OrthoDB" id="361693at2759"/>
<dbReference type="SUPFAM" id="SSF48371">
    <property type="entry name" value="ARM repeat"/>
    <property type="match status" value="1"/>
</dbReference>
<dbReference type="Proteomes" id="UP000605846">
    <property type="component" value="Unassembled WGS sequence"/>
</dbReference>
<feature type="domain" description="Peripheral subunit-binding (PSBD)" evidence="24">
    <location>
        <begin position="1431"/>
        <end position="1468"/>
    </location>
</feature>
<dbReference type="InterPro" id="IPR020568">
    <property type="entry name" value="Ribosomal_Su5_D2-typ_SF"/>
</dbReference>
<dbReference type="CDD" id="cd06849">
    <property type="entry name" value="lipoyl_domain"/>
    <property type="match status" value="1"/>
</dbReference>
<dbReference type="InterPro" id="IPR004167">
    <property type="entry name" value="PSBD"/>
</dbReference>
<dbReference type="SUPFAM" id="SSF51230">
    <property type="entry name" value="Single hybrid motif"/>
    <property type="match status" value="1"/>
</dbReference>
<dbReference type="InterPro" id="IPR015847">
    <property type="entry name" value="ExoRNase_PH_dom2"/>
</dbReference>
<evidence type="ECO:0000256" key="1">
    <source>
        <dbReference type="ARBA" id="ARBA00001938"/>
    </source>
</evidence>
<dbReference type="InterPro" id="IPR001247">
    <property type="entry name" value="ExoRNase_PH_dom1"/>
</dbReference>
<evidence type="ECO:0000256" key="11">
    <source>
        <dbReference type="ARBA" id="ARBA00022823"/>
    </source>
</evidence>
<dbReference type="SUPFAM" id="SSF54211">
    <property type="entry name" value="Ribosomal protein S5 domain 2-like"/>
    <property type="match status" value="1"/>
</dbReference>
<keyword evidence="8" id="KW-0963">Cytoplasm</keyword>
<dbReference type="InterPro" id="IPR058669">
    <property type="entry name" value="TPR_IPO7/11-like"/>
</dbReference>
<feature type="region of interest" description="Disordered" evidence="21">
    <location>
        <begin position="1388"/>
        <end position="1420"/>
    </location>
</feature>
<evidence type="ECO:0000256" key="15">
    <source>
        <dbReference type="ARBA" id="ARBA00023242"/>
    </source>
</evidence>
<evidence type="ECO:0000256" key="16">
    <source>
        <dbReference type="ARBA" id="ARBA00023315"/>
    </source>
</evidence>
<dbReference type="FunFam" id="3.30.559.10:FF:000007">
    <property type="entry name" value="Dihydrolipoamide acetyltransferase component of pyruvate dehydrogenase complex"/>
    <property type="match status" value="1"/>
</dbReference>
<dbReference type="Pfam" id="PF01138">
    <property type="entry name" value="RNase_PH"/>
    <property type="match status" value="1"/>
</dbReference>
<dbReference type="InterPro" id="IPR036625">
    <property type="entry name" value="E3-bd_dom_sf"/>
</dbReference>
<evidence type="ECO:0000256" key="19">
    <source>
        <dbReference type="ARBA" id="ARBA00042008"/>
    </source>
</evidence>
<dbReference type="InterPro" id="IPR027408">
    <property type="entry name" value="PNPase/RNase_PH_dom_sf"/>
</dbReference>
<evidence type="ECO:0000256" key="17">
    <source>
        <dbReference type="ARBA" id="ARBA00038880"/>
    </source>
</evidence>
<dbReference type="SUPFAM" id="SSF52777">
    <property type="entry name" value="CoA-dependent acyltransferases"/>
    <property type="match status" value="1"/>
</dbReference>
<keyword evidence="14" id="KW-0809">Transit peptide</keyword>
<dbReference type="InterPro" id="IPR000089">
    <property type="entry name" value="Biotin_lipoyl"/>
</dbReference>
<dbReference type="GO" id="GO:0000176">
    <property type="term" value="C:nuclear exosome (RNase complex)"/>
    <property type="evidence" value="ECO:0007669"/>
    <property type="project" value="UniProtKB-ARBA"/>
</dbReference>
<dbReference type="GO" id="GO:0005739">
    <property type="term" value="C:mitochondrion"/>
    <property type="evidence" value="ECO:0007669"/>
    <property type="project" value="TreeGrafter"/>
</dbReference>
<organism evidence="25 26">
    <name type="scientific">Apophysomyces ossiformis</name>
    <dbReference type="NCBI Taxonomy" id="679940"/>
    <lineage>
        <taxon>Eukaryota</taxon>
        <taxon>Fungi</taxon>
        <taxon>Fungi incertae sedis</taxon>
        <taxon>Mucoromycota</taxon>
        <taxon>Mucoromycotina</taxon>
        <taxon>Mucoromycetes</taxon>
        <taxon>Mucorales</taxon>
        <taxon>Mucorineae</taxon>
        <taxon>Mucoraceae</taxon>
        <taxon>Apophysomyces</taxon>
    </lineage>
</organism>
<dbReference type="Pfam" id="PF03810">
    <property type="entry name" value="IBN_N"/>
    <property type="match status" value="1"/>
</dbReference>
<evidence type="ECO:0000256" key="12">
    <source>
        <dbReference type="ARBA" id="ARBA00022835"/>
    </source>
</evidence>
<proteinExistence type="inferred from homology"/>
<accession>A0A8H7BKH1</accession>
<dbReference type="Pfam" id="PF02817">
    <property type="entry name" value="E3_binding"/>
    <property type="match status" value="1"/>
</dbReference>
<keyword evidence="26" id="KW-1185">Reference proteome</keyword>
<sequence length="1741" mass="195457">MGDARTQLLGVLHDAASQDYMRMRQAEELLKNWESEPRFFATLQDIFYDRSVDHDVRFLSGIYLKNGVDRFWRRTAKHPIGLQEKAEIRRRLLEFMDDPSVRLTAQNAVIVARIARLDFPLEWPELPSTLLQIIEAANSADDENAKLVNDSSIRTLHEVLYELSSRSLSAGRRQFAEISPRIFQTVSCVYVKYCDRLIARLVDVSDTSADLSLHDDMEIIAACLRCLRILMVSGIRDVHKYDETKNFIDLSWRHLQKYVEIQQTTVQRQVTNAIKPKALEALETVIEEYGTMYLGLQKAHPVSVALCPVWIDIIKYYWQKVRETAEAMVPGQSMKHHTSQQFLLQGMLLVKGTIRNGAYNSDNLASEFLSVTQEQNALANQARQILHEQFLTPDFVNSCAETLISKYMLLTSEDFERWEEDPEGWANAVDTENWEFELRARQAITDYHGLLFKDAVYCSVGLGVQSLYGRLDFEAFLVNRLIPEASNKDSSLKFLRRRIAWMLGKWVTEGISAECRVAVYEVLLQLMAVEEDIAVRLSAAHSLKMAIDDWEFDISILLPYLGSAMDLLMSLLSVVEESDTVMKIISDLNTIMDRTGYHMVPYAAKIIEQLGPLWGRAQSEPLFQSALVVTFTKIAAILKEENIKLYGMLIPMVEHAVNKNNAKDALDLWWTLLQSAPETNPQLLSLLPYAIALLDFDTENMRKVLTIVESYMLLDPQTTLQQYALVLFTRLSSYISNSKAEVSSNISNTLELAMRSVPIQAYGNLMIQSGLFDSILHILLEDLTYGFALMNYMALFARLAIEDAGFLENYIQLAGQKFNPSSPDFLGEVLDKWLEKFDTISHPRTRKLMCMAYTNMLRTNHPSVLARLPNIMAIWMDVLTETKESDGKEVLLHSEADMESDLAQLEECAEKTRKQEASLSLRDPVYTTDLVAMVRQALAEIENQNGGAQQFQQLYLSKIDPTILEQIQLDGRRVDGRGVYDIRSIQLKFSMDYGHVEVQLGRTRVAAKVTADVVRPRQDKPTEGMLVFNTEISPMACPTFETGSRSEEEVLISRIIEKAMRRSRAIDTEGLCIVAGEKVWSIRVDLHFLDHDGNLVDCACIAAITALLHFRRPDVTVVGEEVTIHPVDQRNPVPLSVHHIPICTTFGFYDNGELLVVDPNYLEEQVEEGSMTITMNIHKEICALSKAGGIPLEMDQILRCSQIALVKVNDVTELIQKALADDKAEREKGDETKSTPRIRYWALCSVTCSVLYTSSYSPSGRPKLFFMFEMEGRLKPQVGQNLVLCTDLNLHINIDVSKTSIAPAFSGNRYIAEIPYPYRHEADSDHSARFVKPGSTVAEFDKICEVQSDKASVEITSRFAGKVKAVHYQVNDIAKVGHALVDIETNDDNGDDVHVADAPLPETTRNGAMPDLSKAEDNKSLPVKDPSLLTFMSPAVRRILAQNGVNISEVKGSGKGGRVLKEDVLAYLAAGRQTKSDPPHRESTESVLTIGPTMTADVAGNIIDLSNIQKAMFKTMTGSLSIPQLGYKDEIELDETIKYRAALNEHIVSHPGLYAFQRMTYLPIFVKCLSVALSQYPIMNAFISGDENNIHSIRINYRSSHNIGIAMATSQGLVVPNIKDVQAKTIFDIATEIHRLTELGKKNSIPPADLRGGTITLSNIGTIGGTYANPVIVSSELAIVALGRMQKLPRFDANGQLVSKQVLPISWSADHRVIDGATVARFGNHWKKLIENPALLASELR</sequence>
<dbReference type="EMBL" id="JABAYA010000302">
    <property type="protein sequence ID" value="KAF7721133.1"/>
    <property type="molecule type" value="Genomic_DNA"/>
</dbReference>
<dbReference type="SUPFAM" id="SSF47005">
    <property type="entry name" value="Peripheral subunit-binding domain of 2-oxo acid dehydrogenase complex"/>
    <property type="match status" value="1"/>
</dbReference>
<dbReference type="GO" id="GO:0016407">
    <property type="term" value="F:acetyltransferase activity"/>
    <property type="evidence" value="ECO:0007669"/>
    <property type="project" value="TreeGrafter"/>
</dbReference>
<dbReference type="EC" id="2.3.1.168" evidence="17"/>
<dbReference type="InterPro" id="IPR001078">
    <property type="entry name" value="2-oxoacid_DH_actylTfrase"/>
</dbReference>
<gene>
    <name evidence="25" type="ORF">EC973_005369</name>
</gene>
<reference evidence="25" key="1">
    <citation type="submission" date="2020-01" db="EMBL/GenBank/DDBJ databases">
        <title>Genome Sequencing of Three Apophysomyces-Like Fungal Strains Confirms a Novel Fungal Genus in the Mucoromycota with divergent Burkholderia-like Endosymbiotic Bacteria.</title>
        <authorList>
            <person name="Stajich J.E."/>
            <person name="Macias A.M."/>
            <person name="Carter-House D."/>
            <person name="Lovett B."/>
            <person name="Kasson L.R."/>
            <person name="Berry K."/>
            <person name="Grigoriev I."/>
            <person name="Chang Y."/>
            <person name="Spatafora J."/>
            <person name="Kasson M.T."/>
        </authorList>
    </citation>
    <scope>NUCLEOTIDE SEQUENCE</scope>
    <source>
        <strain evidence="25">NRRL A-21654</strain>
    </source>
</reference>
<evidence type="ECO:0000256" key="18">
    <source>
        <dbReference type="ARBA" id="ARBA00039275"/>
    </source>
</evidence>
<dbReference type="InterPro" id="IPR036345">
    <property type="entry name" value="ExoRNase_PH_dom2_sf"/>
</dbReference>
<dbReference type="GO" id="GO:0031267">
    <property type="term" value="F:small GTPase binding"/>
    <property type="evidence" value="ECO:0007669"/>
    <property type="project" value="InterPro"/>
</dbReference>
<comment type="similarity">
    <text evidence="6">Belongs to the importin beta family.</text>
</comment>
<dbReference type="PROSITE" id="PS51826">
    <property type="entry name" value="PSBD"/>
    <property type="match status" value="1"/>
</dbReference>
<protein>
    <recommendedName>
        <fullName evidence="7">Exosome complex component RRP45</fullName>
        <ecNumber evidence="17">2.3.1.168</ecNumber>
    </recommendedName>
    <alternativeName>
        <fullName evidence="19">Branched-chain alpha-keto acid dehydrogenase complex component E2</fullName>
    </alternativeName>
    <alternativeName>
        <fullName evidence="18">Lipoamide acyltransferase component of branched-chain alpha-keto acid dehydrogenase complex, mitochondrial</fullName>
    </alternativeName>
    <alternativeName>
        <fullName evidence="20">Ribosomal RNA-processing protein 45</fullName>
    </alternativeName>
</protein>
<evidence type="ECO:0000313" key="26">
    <source>
        <dbReference type="Proteomes" id="UP000605846"/>
    </source>
</evidence>
<keyword evidence="11" id="KW-0450">Lipoyl</keyword>
<dbReference type="GO" id="GO:0003723">
    <property type="term" value="F:RNA binding"/>
    <property type="evidence" value="ECO:0007669"/>
    <property type="project" value="UniProtKB-KW"/>
</dbReference>
<dbReference type="FunFam" id="3.30.230.70:FF:000005">
    <property type="entry name" value="Exosome complex component RRP45"/>
    <property type="match status" value="1"/>
</dbReference>
<keyword evidence="13" id="KW-0694">RNA-binding</keyword>
<evidence type="ECO:0000256" key="21">
    <source>
        <dbReference type="SAM" id="MobiDB-lite"/>
    </source>
</evidence>
<dbReference type="Pfam" id="PF25758">
    <property type="entry name" value="TPR_IPO11"/>
    <property type="match status" value="1"/>
</dbReference>
<dbReference type="PROSITE" id="PS00189">
    <property type="entry name" value="LIPOYL"/>
    <property type="match status" value="1"/>
</dbReference>
<evidence type="ECO:0000259" key="23">
    <source>
        <dbReference type="PROSITE" id="PS50968"/>
    </source>
</evidence>
<keyword evidence="12" id="KW-0271">Exosome</keyword>
<dbReference type="GO" id="GO:0031405">
    <property type="term" value="F:lipoic acid binding"/>
    <property type="evidence" value="ECO:0007669"/>
    <property type="project" value="TreeGrafter"/>
</dbReference>
<dbReference type="Pfam" id="PF03725">
    <property type="entry name" value="RNase_PH_C"/>
    <property type="match status" value="1"/>
</dbReference>
<dbReference type="Gene3D" id="3.30.559.10">
    <property type="entry name" value="Chloramphenicol acetyltransferase-like domain"/>
    <property type="match status" value="1"/>
</dbReference>
<comment type="similarity">
    <text evidence="5">Belongs to the 2-oxoacid dehydrogenase family.</text>
</comment>
<evidence type="ECO:0000256" key="5">
    <source>
        <dbReference type="ARBA" id="ARBA00007317"/>
    </source>
</evidence>
<keyword evidence="10" id="KW-0808">Transferase</keyword>
<dbReference type="InterPro" id="IPR033100">
    <property type="entry name" value="Rrp45"/>
</dbReference>
<dbReference type="GO" id="GO:0043754">
    <property type="term" value="F:dihydrolipoamide branched chain acyltransferase activity"/>
    <property type="evidence" value="ECO:0007669"/>
    <property type="project" value="UniProtKB-EC"/>
</dbReference>
<dbReference type="InterPro" id="IPR011053">
    <property type="entry name" value="Single_hybrid_motif"/>
</dbReference>
<comment type="caution">
    <text evidence="25">The sequence shown here is derived from an EMBL/GenBank/DDBJ whole genome shotgun (WGS) entry which is preliminary data.</text>
</comment>
<evidence type="ECO:0000256" key="13">
    <source>
        <dbReference type="ARBA" id="ARBA00022884"/>
    </source>
</evidence>
<dbReference type="GO" id="GO:0006886">
    <property type="term" value="P:intracellular protein transport"/>
    <property type="evidence" value="ECO:0007669"/>
    <property type="project" value="InterPro"/>
</dbReference>
<dbReference type="Gene3D" id="3.30.230.70">
    <property type="entry name" value="GHMP Kinase, N-terminal domain"/>
    <property type="match status" value="1"/>
</dbReference>
<evidence type="ECO:0000259" key="24">
    <source>
        <dbReference type="PROSITE" id="PS51826"/>
    </source>
</evidence>
<keyword evidence="9" id="KW-0698">rRNA processing</keyword>
<dbReference type="Pfam" id="PF00364">
    <property type="entry name" value="Biotin_lipoyl"/>
    <property type="match status" value="1"/>
</dbReference>
<evidence type="ECO:0000256" key="7">
    <source>
        <dbReference type="ARBA" id="ARBA00019572"/>
    </source>
</evidence>
<dbReference type="Gene3D" id="1.25.10.10">
    <property type="entry name" value="Leucine-rich Repeat Variant"/>
    <property type="match status" value="1"/>
</dbReference>
<dbReference type="InterPro" id="IPR016024">
    <property type="entry name" value="ARM-type_fold"/>
</dbReference>
<feature type="domain" description="Lipoyl-binding" evidence="23">
    <location>
        <begin position="1309"/>
        <end position="1384"/>
    </location>
</feature>
<evidence type="ECO:0000256" key="2">
    <source>
        <dbReference type="ARBA" id="ARBA00004496"/>
    </source>
</evidence>
<dbReference type="Gene3D" id="2.40.50.100">
    <property type="match status" value="1"/>
</dbReference>
<evidence type="ECO:0000313" key="25">
    <source>
        <dbReference type="EMBL" id="KAF7721133.1"/>
    </source>
</evidence>